<organism evidence="3 4">
    <name type="scientific">Tenebrio molitor</name>
    <name type="common">Yellow mealworm beetle</name>
    <dbReference type="NCBI Taxonomy" id="7067"/>
    <lineage>
        <taxon>Eukaryota</taxon>
        <taxon>Metazoa</taxon>
        <taxon>Ecdysozoa</taxon>
        <taxon>Arthropoda</taxon>
        <taxon>Hexapoda</taxon>
        <taxon>Insecta</taxon>
        <taxon>Pterygota</taxon>
        <taxon>Neoptera</taxon>
        <taxon>Endopterygota</taxon>
        <taxon>Coleoptera</taxon>
        <taxon>Polyphaga</taxon>
        <taxon>Cucujiformia</taxon>
        <taxon>Tenebrionidae</taxon>
        <taxon>Tenebrio</taxon>
    </lineage>
</organism>
<evidence type="ECO:0000313" key="3">
    <source>
        <dbReference type="EMBL" id="KAH0809086.1"/>
    </source>
</evidence>
<dbReference type="EMBL" id="JABDTM020028351">
    <property type="protein sequence ID" value="KAH0809086.1"/>
    <property type="molecule type" value="Genomic_DNA"/>
</dbReference>
<dbReference type="PANTHER" id="PTHR13554:SF10">
    <property type="entry name" value="26S PROTEASOME NON-ATPASE REGULATORY SUBUNIT 5"/>
    <property type="match status" value="1"/>
</dbReference>
<dbReference type="Pfam" id="PF10508">
    <property type="entry name" value="Proteasom_PSMB"/>
    <property type="match status" value="1"/>
</dbReference>
<proteinExistence type="inferred from homology"/>
<evidence type="ECO:0000313" key="4">
    <source>
        <dbReference type="Proteomes" id="UP000719412"/>
    </source>
</evidence>
<keyword evidence="4" id="KW-1185">Reference proteome</keyword>
<dbReference type="InterPro" id="IPR011989">
    <property type="entry name" value="ARM-like"/>
</dbReference>
<sequence>MASYGEWCEEQLSKLSNEDTRIPVLQEMKDFLTTIPREEITRTATSLQLPAVFDCLNDSNSEQVDLACDVLALCMTNLNLGESTNKYGVFLERALNHPFPGVKLMALNEIQRNVENEDVLVDLCKRESLLINIIGCLGDNDLGVAKQASEVIKIVGLSSVGIKQLISADILKALHEIMEVNEIVRFRVYELLIEISVQSESNFNLLKSTGLLPQILNELDNTDVLLRLNVLELLSQLGLTKHGYNYLELNDTLKKLAGMLEGDDILTIQLCEPGVLKFFGNMAHWKPMEMLAKYPNLFQRIFNNLDSGDFTIIGVSVETLGHIGLSNDGKITLDSTGCSIENAIKSVSKSLPSVPSETKVRSLNCLENLLQIEEPNNQIMAITKKWYSLIDDNPTDFIWNYAKNPFSELRLGGFGVLKAIAGQVWGQEAIRDTPGMLEFLLDRNVETMKECKEAKYGIVELLANSEVFDHVATKKLDKFIKEGPFYVQAVMEVAIEGND</sequence>
<comment type="caution">
    <text evidence="3">The sequence shown here is derived from an EMBL/GenBank/DDBJ whole genome shotgun (WGS) entry which is preliminary data.</text>
</comment>
<dbReference type="PANTHER" id="PTHR13554">
    <property type="entry name" value="26S PROTEASOME NON-ATPASE REGULATORY SUBUNIT 5-RELATED"/>
    <property type="match status" value="1"/>
</dbReference>
<comment type="similarity">
    <text evidence="1">Belongs to the proteasome subunit S5B/HSM3 family.</text>
</comment>
<evidence type="ECO:0000256" key="2">
    <source>
        <dbReference type="ARBA" id="ARBA00014933"/>
    </source>
</evidence>
<protein>
    <recommendedName>
        <fullName evidence="2">26S proteasome non-ATPase regulatory subunit 5</fullName>
    </recommendedName>
</protein>
<reference evidence="3" key="1">
    <citation type="journal article" date="2020" name="J Insects Food Feed">
        <title>The yellow mealworm (Tenebrio molitor) genome: a resource for the emerging insects as food and feed industry.</title>
        <authorList>
            <person name="Eriksson T."/>
            <person name="Andere A."/>
            <person name="Kelstrup H."/>
            <person name="Emery V."/>
            <person name="Picard C."/>
        </authorList>
    </citation>
    <scope>NUCLEOTIDE SEQUENCE</scope>
    <source>
        <strain evidence="3">Stoneville</strain>
        <tissue evidence="3">Whole head</tissue>
    </source>
</reference>
<dbReference type="AlphaFoldDB" id="A0A8J6H7C9"/>
<dbReference type="GO" id="GO:0005829">
    <property type="term" value="C:cytosol"/>
    <property type="evidence" value="ECO:0007669"/>
    <property type="project" value="TreeGrafter"/>
</dbReference>
<dbReference type="SUPFAM" id="SSF48371">
    <property type="entry name" value="ARM repeat"/>
    <property type="match status" value="1"/>
</dbReference>
<evidence type="ECO:0000256" key="1">
    <source>
        <dbReference type="ARBA" id="ARBA00006823"/>
    </source>
</evidence>
<dbReference type="GO" id="GO:0043248">
    <property type="term" value="P:proteasome assembly"/>
    <property type="evidence" value="ECO:0007669"/>
    <property type="project" value="InterPro"/>
</dbReference>
<dbReference type="Gene3D" id="1.25.10.10">
    <property type="entry name" value="Leucine-rich Repeat Variant"/>
    <property type="match status" value="2"/>
</dbReference>
<dbReference type="InterPro" id="IPR016024">
    <property type="entry name" value="ARM-type_fold"/>
</dbReference>
<gene>
    <name evidence="3" type="ORF">GEV33_013709</name>
</gene>
<dbReference type="Proteomes" id="UP000719412">
    <property type="component" value="Unassembled WGS sequence"/>
</dbReference>
<dbReference type="InterPro" id="IPR019538">
    <property type="entry name" value="PSMD5"/>
</dbReference>
<accession>A0A8J6H7C9</accession>
<name>A0A8J6H7C9_TENMO</name>
<reference evidence="3" key="2">
    <citation type="submission" date="2021-08" db="EMBL/GenBank/DDBJ databases">
        <authorList>
            <person name="Eriksson T."/>
        </authorList>
    </citation>
    <scope>NUCLEOTIDE SEQUENCE</scope>
    <source>
        <strain evidence="3">Stoneville</strain>
        <tissue evidence="3">Whole head</tissue>
    </source>
</reference>